<feature type="transmembrane region" description="Helical" evidence="1">
    <location>
        <begin position="206"/>
        <end position="224"/>
    </location>
</feature>
<dbReference type="EMBL" id="PDWW01000015">
    <property type="protein sequence ID" value="KAF1724690.1"/>
    <property type="molecule type" value="Genomic_DNA"/>
</dbReference>
<feature type="transmembrane region" description="Helical" evidence="1">
    <location>
        <begin position="87"/>
        <end position="108"/>
    </location>
</feature>
<evidence type="ECO:0000256" key="1">
    <source>
        <dbReference type="SAM" id="Phobius"/>
    </source>
</evidence>
<protein>
    <recommendedName>
        <fullName evidence="4">Glycosyltransferase RgtA/B/C/D-like domain-containing protein</fullName>
    </recommendedName>
</protein>
<feature type="transmembrane region" description="Helical" evidence="1">
    <location>
        <begin position="351"/>
        <end position="371"/>
    </location>
</feature>
<feature type="transmembrane region" description="Helical" evidence="1">
    <location>
        <begin position="377"/>
        <end position="395"/>
    </location>
</feature>
<proteinExistence type="predicted"/>
<gene>
    <name evidence="2" type="ORF">CSC78_11445</name>
</gene>
<keyword evidence="3" id="KW-1185">Reference proteome</keyword>
<feature type="transmembrane region" description="Helical" evidence="1">
    <location>
        <begin position="158"/>
        <end position="175"/>
    </location>
</feature>
<dbReference type="Proteomes" id="UP000781710">
    <property type="component" value="Unassembled WGS sequence"/>
</dbReference>
<sequence>MQGNDQDVMEMMDPRAPRYRWAWLTLAGMQALLLAGVGVALAAWWWPEPHSDWAYYWQAAGRPEVYERGGLGLWLLALPKALGLSPVASSLSINIPSALWLLFLAYRLDGGRWKILAQLVALYLLLITPFAGIVQLDLVAAAALGTAFWLLADAGLKLSSGWRIGLAVACIVFAVSTKPQYALVMWALLVLSVPFAWWLRRSLSPGYQRVLLALLVGSVLGFAVDMGMRVSSGRTEQIRTSSAVTLYGGLLVSSDQRSQGCGYWSVEAAQAAKDDLHKPLSEAVIDRLQARPVEHWVSVVRCKAPEILSPPPYALYWLIESPNVRTAIDARPDHEQINATYHQALRVERKVYGWARALIIIASIWTAFVLLRKRNPLGALPLLWLVGFWSVHVVFEVQGRYFLGLFVLAPVLCAAVSRLAALPAAAGARAESTL</sequence>
<feature type="transmembrane region" description="Helical" evidence="1">
    <location>
        <begin position="402"/>
        <end position="426"/>
    </location>
</feature>
<accession>A0ABQ6ZG95</accession>
<organism evidence="2 3">
    <name type="scientific">Pseudoxanthomonas japonensis</name>
    <dbReference type="NCBI Taxonomy" id="69284"/>
    <lineage>
        <taxon>Bacteria</taxon>
        <taxon>Pseudomonadati</taxon>
        <taxon>Pseudomonadota</taxon>
        <taxon>Gammaproteobacteria</taxon>
        <taxon>Lysobacterales</taxon>
        <taxon>Lysobacteraceae</taxon>
        <taxon>Pseudoxanthomonas</taxon>
    </lineage>
</organism>
<reference evidence="2 3" key="1">
    <citation type="submission" date="2017-10" db="EMBL/GenBank/DDBJ databases">
        <title>Whole genome sequencing of members of genus Pseudoxanthomonas.</title>
        <authorList>
            <person name="Kumar S."/>
            <person name="Bansal K."/>
            <person name="Kaur A."/>
            <person name="Patil P."/>
            <person name="Sharma S."/>
            <person name="Patil P.B."/>
        </authorList>
    </citation>
    <scope>NUCLEOTIDE SEQUENCE [LARGE SCALE GENOMIC DNA]</scope>
    <source>
        <strain evidence="2 3">DSM 17109</strain>
    </source>
</reference>
<name>A0ABQ6ZG95_9GAMM</name>
<evidence type="ECO:0008006" key="4">
    <source>
        <dbReference type="Google" id="ProtNLM"/>
    </source>
</evidence>
<feature type="transmembrane region" description="Helical" evidence="1">
    <location>
        <begin position="182"/>
        <end position="200"/>
    </location>
</feature>
<evidence type="ECO:0000313" key="3">
    <source>
        <dbReference type="Proteomes" id="UP000781710"/>
    </source>
</evidence>
<comment type="caution">
    <text evidence="2">The sequence shown here is derived from an EMBL/GenBank/DDBJ whole genome shotgun (WGS) entry which is preliminary data.</text>
</comment>
<keyword evidence="1" id="KW-1133">Transmembrane helix</keyword>
<keyword evidence="1" id="KW-0472">Membrane</keyword>
<feature type="transmembrane region" description="Helical" evidence="1">
    <location>
        <begin position="21"/>
        <end position="46"/>
    </location>
</feature>
<keyword evidence="1" id="KW-0812">Transmembrane</keyword>
<feature type="transmembrane region" description="Helical" evidence="1">
    <location>
        <begin position="120"/>
        <end position="152"/>
    </location>
</feature>
<evidence type="ECO:0000313" key="2">
    <source>
        <dbReference type="EMBL" id="KAF1724690.1"/>
    </source>
</evidence>